<dbReference type="AlphaFoldDB" id="A0A2W5WNP3"/>
<dbReference type="Pfam" id="PF07853">
    <property type="entry name" value="DUF1648"/>
    <property type="match status" value="1"/>
</dbReference>
<dbReference type="InterPro" id="IPR012867">
    <property type="entry name" value="DUF1648"/>
</dbReference>
<evidence type="ECO:0000259" key="2">
    <source>
        <dbReference type="Pfam" id="PF07853"/>
    </source>
</evidence>
<evidence type="ECO:0000313" key="4">
    <source>
        <dbReference type="Proteomes" id="UP000248783"/>
    </source>
</evidence>
<keyword evidence="1" id="KW-0812">Transmembrane</keyword>
<sequence length="194" mass="21513">MPEESRSQEPVSSYVEALREGVPFRDANGVIQYPTFRSRPRPTFTLDRFHRVLLTGSVVASLGYTLWTVVRIPSMPDQLPMHFAADGSVTRYGSPWEMLIPASVMLATVIGCAILTRYPRIYNYGFATLTEANTQAHYENGVRMMVWTVLGTAAMHIVALGGIVGDWPVTPAVWIALAAMMGALAFFIVRMSRL</sequence>
<feature type="transmembrane region" description="Helical" evidence="1">
    <location>
        <begin position="98"/>
        <end position="116"/>
    </location>
</feature>
<feature type="transmembrane region" description="Helical" evidence="1">
    <location>
        <begin position="171"/>
        <end position="189"/>
    </location>
</feature>
<feature type="domain" description="DUF1648" evidence="2">
    <location>
        <begin position="64"/>
        <end position="105"/>
    </location>
</feature>
<feature type="transmembrane region" description="Helical" evidence="1">
    <location>
        <begin position="49"/>
        <end position="70"/>
    </location>
</feature>
<dbReference type="RefSeq" id="WP_111251112.1">
    <property type="nucleotide sequence ID" value="NZ_QKWH01000006.1"/>
</dbReference>
<dbReference type="EMBL" id="QKWH01000006">
    <property type="protein sequence ID" value="PZR52977.1"/>
    <property type="molecule type" value="Genomic_DNA"/>
</dbReference>
<organism evidence="3 4">
    <name type="scientific">Xylanimonas oleitrophica</name>
    <dbReference type="NCBI Taxonomy" id="2607479"/>
    <lineage>
        <taxon>Bacteria</taxon>
        <taxon>Bacillati</taxon>
        <taxon>Actinomycetota</taxon>
        <taxon>Actinomycetes</taxon>
        <taxon>Micrococcales</taxon>
        <taxon>Promicromonosporaceae</taxon>
        <taxon>Xylanimonas</taxon>
    </lineage>
</organism>
<protein>
    <recommendedName>
        <fullName evidence="2">DUF1648 domain-containing protein</fullName>
    </recommendedName>
</protein>
<proteinExistence type="predicted"/>
<name>A0A2W5WNP3_9MICO</name>
<accession>A0A2W5WNP3</accession>
<dbReference type="Proteomes" id="UP000248783">
    <property type="component" value="Unassembled WGS sequence"/>
</dbReference>
<comment type="caution">
    <text evidence="3">The sequence shown here is derived from an EMBL/GenBank/DDBJ whole genome shotgun (WGS) entry which is preliminary data.</text>
</comment>
<keyword evidence="4" id="KW-1185">Reference proteome</keyword>
<gene>
    <name evidence="3" type="ORF">DNL40_10015</name>
</gene>
<feature type="transmembrane region" description="Helical" evidence="1">
    <location>
        <begin position="144"/>
        <end position="165"/>
    </location>
</feature>
<reference evidence="3 4" key="1">
    <citation type="submission" date="2018-06" db="EMBL/GenBank/DDBJ databases">
        <title>Whole genome sequencing of a novel hydrocarbon degrading bacterial strain, PW21 isolated from oil contaminated produced water sample.</title>
        <authorList>
            <person name="Nagkirti P."/>
            <person name="Shaikh A."/>
            <person name="Gowdaman V."/>
            <person name="Engineer A.E."/>
            <person name="Dagar S."/>
            <person name="Dhakephalkar P.K."/>
        </authorList>
    </citation>
    <scope>NUCLEOTIDE SEQUENCE [LARGE SCALE GENOMIC DNA]</scope>
    <source>
        <strain evidence="3 4">PW21</strain>
    </source>
</reference>
<evidence type="ECO:0000313" key="3">
    <source>
        <dbReference type="EMBL" id="PZR52977.1"/>
    </source>
</evidence>
<evidence type="ECO:0000256" key="1">
    <source>
        <dbReference type="SAM" id="Phobius"/>
    </source>
</evidence>
<keyword evidence="1" id="KW-0472">Membrane</keyword>
<keyword evidence="1" id="KW-1133">Transmembrane helix</keyword>